<dbReference type="CDD" id="cd07377">
    <property type="entry name" value="WHTH_GntR"/>
    <property type="match status" value="1"/>
</dbReference>
<accession>A0ABU1SGW1</accession>
<dbReference type="SUPFAM" id="SSF48008">
    <property type="entry name" value="GntR ligand-binding domain-like"/>
    <property type="match status" value="1"/>
</dbReference>
<evidence type="ECO:0000259" key="5">
    <source>
        <dbReference type="PROSITE" id="PS50949"/>
    </source>
</evidence>
<dbReference type="InterPro" id="IPR011711">
    <property type="entry name" value="GntR_C"/>
</dbReference>
<evidence type="ECO:0000256" key="2">
    <source>
        <dbReference type="ARBA" id="ARBA00023125"/>
    </source>
</evidence>
<dbReference type="SMART" id="SM00345">
    <property type="entry name" value="HTH_GNTR"/>
    <property type="match status" value="1"/>
</dbReference>
<sequence length="252" mass="27890">MSEHLPSPEAAPTDLASRREQPHVGKTEQVYRYVREAIEAGTFAPGQALPESVLVEQTGASRTPVREALRRLAADQLVEISPRRAPIVTRLSLRQARSLFDYRRVLEPAAVRSIVARLGEEPALAARFTAIGEGFDGLVDQPYSPAFADRFSELTRSFDETVVELTPNEYLARAIVDLRPHVSRLRRIAHADVGRLAESVREHIEMCRAIVDRDADRAAAVCTHHLFHVDQAIFAALLSSSRQSAAPVDIEA</sequence>
<feature type="domain" description="HTH gntR-type" evidence="5">
    <location>
        <begin position="24"/>
        <end position="91"/>
    </location>
</feature>
<dbReference type="EMBL" id="JAVDUM010000017">
    <property type="protein sequence ID" value="MDR6868787.1"/>
    <property type="molecule type" value="Genomic_DNA"/>
</dbReference>
<evidence type="ECO:0000256" key="3">
    <source>
        <dbReference type="ARBA" id="ARBA00023163"/>
    </source>
</evidence>
<keyword evidence="3" id="KW-0804">Transcription</keyword>
<gene>
    <name evidence="6" type="ORF">J2Y69_003411</name>
</gene>
<keyword evidence="1" id="KW-0805">Transcription regulation</keyword>
<dbReference type="Pfam" id="PF07729">
    <property type="entry name" value="FCD"/>
    <property type="match status" value="1"/>
</dbReference>
<comment type="caution">
    <text evidence="6">The sequence shown here is derived from an EMBL/GenBank/DDBJ whole genome shotgun (WGS) entry which is preliminary data.</text>
</comment>
<proteinExistence type="predicted"/>
<dbReference type="GO" id="GO:0003677">
    <property type="term" value="F:DNA binding"/>
    <property type="evidence" value="ECO:0007669"/>
    <property type="project" value="UniProtKB-KW"/>
</dbReference>
<name>A0ABU1SGW1_9MICO</name>
<dbReference type="InterPro" id="IPR000524">
    <property type="entry name" value="Tscrpt_reg_HTH_GntR"/>
</dbReference>
<evidence type="ECO:0000256" key="4">
    <source>
        <dbReference type="SAM" id="MobiDB-lite"/>
    </source>
</evidence>
<dbReference type="PROSITE" id="PS50949">
    <property type="entry name" value="HTH_GNTR"/>
    <property type="match status" value="1"/>
</dbReference>
<dbReference type="SMART" id="SM00895">
    <property type="entry name" value="FCD"/>
    <property type="match status" value="1"/>
</dbReference>
<evidence type="ECO:0000256" key="1">
    <source>
        <dbReference type="ARBA" id="ARBA00023015"/>
    </source>
</evidence>
<dbReference type="Gene3D" id="1.20.120.530">
    <property type="entry name" value="GntR ligand-binding domain-like"/>
    <property type="match status" value="1"/>
</dbReference>
<dbReference type="PANTHER" id="PTHR43537:SF24">
    <property type="entry name" value="GLUCONATE OPERON TRANSCRIPTIONAL REPRESSOR"/>
    <property type="match status" value="1"/>
</dbReference>
<dbReference type="RefSeq" id="WP_310022941.1">
    <property type="nucleotide sequence ID" value="NZ_JAVDUM010000017.1"/>
</dbReference>
<protein>
    <submittedName>
        <fullName evidence="6">DNA-binding GntR family transcriptional regulator</fullName>
    </submittedName>
</protein>
<keyword evidence="2 6" id="KW-0238">DNA-binding</keyword>
<organism evidence="6 7">
    <name type="scientific">Microbacterium resistens</name>
    <dbReference type="NCBI Taxonomy" id="156977"/>
    <lineage>
        <taxon>Bacteria</taxon>
        <taxon>Bacillati</taxon>
        <taxon>Actinomycetota</taxon>
        <taxon>Actinomycetes</taxon>
        <taxon>Micrococcales</taxon>
        <taxon>Microbacteriaceae</taxon>
        <taxon>Microbacterium</taxon>
    </lineage>
</organism>
<dbReference type="PANTHER" id="PTHR43537">
    <property type="entry name" value="TRANSCRIPTIONAL REGULATOR, GNTR FAMILY"/>
    <property type="match status" value="1"/>
</dbReference>
<dbReference type="SUPFAM" id="SSF46785">
    <property type="entry name" value="Winged helix' DNA-binding domain"/>
    <property type="match status" value="1"/>
</dbReference>
<evidence type="ECO:0000313" key="6">
    <source>
        <dbReference type="EMBL" id="MDR6868787.1"/>
    </source>
</evidence>
<dbReference type="Proteomes" id="UP001259347">
    <property type="component" value="Unassembled WGS sequence"/>
</dbReference>
<feature type="region of interest" description="Disordered" evidence="4">
    <location>
        <begin position="1"/>
        <end position="22"/>
    </location>
</feature>
<dbReference type="InterPro" id="IPR036390">
    <property type="entry name" value="WH_DNA-bd_sf"/>
</dbReference>
<dbReference type="Gene3D" id="1.10.10.10">
    <property type="entry name" value="Winged helix-like DNA-binding domain superfamily/Winged helix DNA-binding domain"/>
    <property type="match status" value="1"/>
</dbReference>
<dbReference type="InterPro" id="IPR036388">
    <property type="entry name" value="WH-like_DNA-bd_sf"/>
</dbReference>
<dbReference type="InterPro" id="IPR008920">
    <property type="entry name" value="TF_FadR/GntR_C"/>
</dbReference>
<reference evidence="6 7" key="1">
    <citation type="submission" date="2023-07" db="EMBL/GenBank/DDBJ databases">
        <title>Sorghum-associated microbial communities from plants grown in Nebraska, USA.</title>
        <authorList>
            <person name="Schachtman D."/>
        </authorList>
    </citation>
    <scope>NUCLEOTIDE SEQUENCE [LARGE SCALE GENOMIC DNA]</scope>
    <source>
        <strain evidence="6 7">2980</strain>
    </source>
</reference>
<keyword evidence="7" id="KW-1185">Reference proteome</keyword>
<dbReference type="Pfam" id="PF00392">
    <property type="entry name" value="GntR"/>
    <property type="match status" value="1"/>
</dbReference>
<evidence type="ECO:0000313" key="7">
    <source>
        <dbReference type="Proteomes" id="UP001259347"/>
    </source>
</evidence>